<comment type="subcellular location">
    <subcellularLocation>
        <location evidence="1">Nucleus</location>
    </subcellularLocation>
</comment>
<dbReference type="PROSITE" id="PS50918">
    <property type="entry name" value="WWE"/>
    <property type="match status" value="1"/>
</dbReference>
<protein>
    <recommendedName>
        <fullName evidence="4">WWE domain-containing protein</fullName>
    </recommendedName>
</protein>
<dbReference type="Proteomes" id="UP001497623">
    <property type="component" value="Unassembled WGS sequence"/>
</dbReference>
<evidence type="ECO:0000256" key="3">
    <source>
        <dbReference type="ARBA" id="ARBA00024347"/>
    </source>
</evidence>
<proteinExistence type="inferred from homology"/>
<gene>
    <name evidence="5" type="ORF">MNOR_LOCUS35085</name>
</gene>
<feature type="domain" description="WWE" evidence="4">
    <location>
        <begin position="139"/>
        <end position="225"/>
    </location>
</feature>
<accession>A0AAV2SDS8</accession>
<dbReference type="SUPFAM" id="SSF117839">
    <property type="entry name" value="WWE domain"/>
    <property type="match status" value="1"/>
</dbReference>
<keyword evidence="2" id="KW-0539">Nucleus</keyword>
<name>A0AAV2SDS8_MEGNR</name>
<comment type="similarity">
    <text evidence="3">Belongs to the ARTD/PARP family.</text>
</comment>
<evidence type="ECO:0000256" key="2">
    <source>
        <dbReference type="ARBA" id="ARBA00023242"/>
    </source>
</evidence>
<dbReference type="Gene3D" id="3.30.720.50">
    <property type="match status" value="1"/>
</dbReference>
<dbReference type="InterPro" id="IPR051712">
    <property type="entry name" value="ARTD-AVP"/>
</dbReference>
<dbReference type="GO" id="GO:1990404">
    <property type="term" value="F:NAD+-protein mono-ADP-ribosyltransferase activity"/>
    <property type="evidence" value="ECO:0007669"/>
    <property type="project" value="TreeGrafter"/>
</dbReference>
<organism evidence="5 6">
    <name type="scientific">Meganyctiphanes norvegica</name>
    <name type="common">Northern krill</name>
    <name type="synonym">Thysanopoda norvegica</name>
    <dbReference type="NCBI Taxonomy" id="48144"/>
    <lineage>
        <taxon>Eukaryota</taxon>
        <taxon>Metazoa</taxon>
        <taxon>Ecdysozoa</taxon>
        <taxon>Arthropoda</taxon>
        <taxon>Crustacea</taxon>
        <taxon>Multicrustacea</taxon>
        <taxon>Malacostraca</taxon>
        <taxon>Eumalacostraca</taxon>
        <taxon>Eucarida</taxon>
        <taxon>Euphausiacea</taxon>
        <taxon>Euphausiidae</taxon>
        <taxon>Meganyctiphanes</taxon>
    </lineage>
</organism>
<sequence>GAIKSFDDDTYRHKIKHILENKENAGNGTCLSHNHFGNVEIPEICEYSIDNQCQFEKTGCKRLHGKCPYYWQIEYDGTWANLKSFQSRELEDSFKDPANNECSITPFDIMELKANFKLMKIQNDSSIHTYKIRRLSTDSAAISNSSKATVYDWYFLDNNNAWAKYGYIDSTGNRMFLTSNDTELNFILYEKSLFKYKIEEFEYELDFSKMIQRNISTGKEREVRRRPQGKFLLTYDNANLQYESDISKNNNRYIHFLKKESEVRIYPYTNI</sequence>
<dbReference type="InterPro" id="IPR037197">
    <property type="entry name" value="WWE_dom_sf"/>
</dbReference>
<evidence type="ECO:0000259" key="4">
    <source>
        <dbReference type="PROSITE" id="PS50918"/>
    </source>
</evidence>
<dbReference type="PANTHER" id="PTHR45740:SF2">
    <property type="entry name" value="POLY [ADP-RIBOSE] POLYMERASE"/>
    <property type="match status" value="1"/>
</dbReference>
<dbReference type="EMBL" id="CAXKWB010056896">
    <property type="protein sequence ID" value="CAL4178900.1"/>
    <property type="molecule type" value="Genomic_DNA"/>
</dbReference>
<dbReference type="InterPro" id="IPR004170">
    <property type="entry name" value="WWE_dom"/>
</dbReference>
<dbReference type="Pfam" id="PF02825">
    <property type="entry name" value="WWE"/>
    <property type="match status" value="1"/>
</dbReference>
<evidence type="ECO:0000313" key="6">
    <source>
        <dbReference type="Proteomes" id="UP001497623"/>
    </source>
</evidence>
<reference evidence="5 6" key="1">
    <citation type="submission" date="2024-05" db="EMBL/GenBank/DDBJ databases">
        <authorList>
            <person name="Wallberg A."/>
        </authorList>
    </citation>
    <scope>NUCLEOTIDE SEQUENCE [LARGE SCALE GENOMIC DNA]</scope>
</reference>
<evidence type="ECO:0000256" key="1">
    <source>
        <dbReference type="ARBA" id="ARBA00004123"/>
    </source>
</evidence>
<dbReference type="GO" id="GO:0005634">
    <property type="term" value="C:nucleus"/>
    <property type="evidence" value="ECO:0007669"/>
    <property type="project" value="UniProtKB-SubCell"/>
</dbReference>
<dbReference type="PANTHER" id="PTHR45740">
    <property type="entry name" value="POLY [ADP-RIBOSE] POLYMERASE"/>
    <property type="match status" value="1"/>
</dbReference>
<dbReference type="GO" id="GO:0003950">
    <property type="term" value="F:NAD+ poly-ADP-ribosyltransferase activity"/>
    <property type="evidence" value="ECO:0007669"/>
    <property type="project" value="TreeGrafter"/>
</dbReference>
<feature type="non-terminal residue" evidence="5">
    <location>
        <position position="1"/>
    </location>
</feature>
<evidence type="ECO:0000313" key="5">
    <source>
        <dbReference type="EMBL" id="CAL4178900.1"/>
    </source>
</evidence>
<comment type="caution">
    <text evidence="5">The sequence shown here is derived from an EMBL/GenBank/DDBJ whole genome shotgun (WGS) entry which is preliminary data.</text>
</comment>
<keyword evidence="6" id="KW-1185">Reference proteome</keyword>
<dbReference type="AlphaFoldDB" id="A0AAV2SDS8"/>